<accession>A0A0W8FD99</accession>
<evidence type="ECO:0000256" key="6">
    <source>
        <dbReference type="ARBA" id="ARBA00047561"/>
    </source>
</evidence>
<evidence type="ECO:0000256" key="3">
    <source>
        <dbReference type="ARBA" id="ARBA00023002"/>
    </source>
</evidence>
<gene>
    <name evidence="7" type="ORF">ASZ90_011512</name>
</gene>
<dbReference type="PANTHER" id="PTHR35330:SF1">
    <property type="entry name" value="SIROHEME BIOSYNTHESIS PROTEIN MET8"/>
    <property type="match status" value="1"/>
</dbReference>
<dbReference type="Gene3D" id="3.40.50.720">
    <property type="entry name" value="NAD(P)-binding Rossmann-like Domain"/>
    <property type="match status" value="1"/>
</dbReference>
<proteinExistence type="predicted"/>
<dbReference type="NCBIfam" id="TIGR01470">
    <property type="entry name" value="cysG_Nterm"/>
    <property type="match status" value="1"/>
</dbReference>
<dbReference type="InterPro" id="IPR006367">
    <property type="entry name" value="Sirohaem_synthase_N"/>
</dbReference>
<dbReference type="PANTHER" id="PTHR35330">
    <property type="entry name" value="SIROHEME BIOSYNTHESIS PROTEIN MET8"/>
    <property type="match status" value="1"/>
</dbReference>
<reference evidence="7" key="1">
    <citation type="journal article" date="2015" name="Proc. Natl. Acad. Sci. U.S.A.">
        <title>Networks of energetic and metabolic interactions define dynamics in microbial communities.</title>
        <authorList>
            <person name="Embree M."/>
            <person name="Liu J.K."/>
            <person name="Al-Bassam M.M."/>
            <person name="Zengler K."/>
        </authorList>
    </citation>
    <scope>NUCLEOTIDE SEQUENCE</scope>
</reference>
<name>A0A0W8FD99_9ZZZZ</name>
<dbReference type="UniPathway" id="UPA00262">
    <property type="reaction ID" value="UER00222"/>
</dbReference>
<keyword evidence="4" id="KW-0520">NAD</keyword>
<sequence>MVAPDDCSYRPFLPLFLDMSQRLVVIFGGGKVAERKALLFSDYGPVQVVSQSFTPKLLASKDRWELTECDLRVDFKRYLQGAFIAIPATSNSQLNRSIEEEAIRVGILVNRVEGRGEVVVPSIIRKGQISIAISTESPGLTRYLRLRLEEELTEDYQGMAKLLGRLRPELKELIPEQEDRARAIRSILEDKEVWRLLGHSYEKAYMRARSHACQDERDSLDAGYSPHRLHRRD</sequence>
<keyword evidence="5" id="KW-0627">Porphyrin biosynthesis</keyword>
<comment type="pathway">
    <text evidence="1">Porphyrin-containing compound metabolism; siroheme biosynthesis; sirohydrochlorin from precorrin-2: step 1/1.</text>
</comment>
<evidence type="ECO:0000256" key="2">
    <source>
        <dbReference type="ARBA" id="ARBA00012400"/>
    </source>
</evidence>
<dbReference type="SUPFAM" id="SSF51735">
    <property type="entry name" value="NAD(P)-binding Rossmann-fold domains"/>
    <property type="match status" value="1"/>
</dbReference>
<evidence type="ECO:0000256" key="1">
    <source>
        <dbReference type="ARBA" id="ARBA00005010"/>
    </source>
</evidence>
<comment type="catalytic activity">
    <reaction evidence="6">
        <text>precorrin-2 + NAD(+) = sirohydrochlorin + NADH + 2 H(+)</text>
        <dbReference type="Rhea" id="RHEA:15613"/>
        <dbReference type="ChEBI" id="CHEBI:15378"/>
        <dbReference type="ChEBI" id="CHEBI:57540"/>
        <dbReference type="ChEBI" id="CHEBI:57945"/>
        <dbReference type="ChEBI" id="CHEBI:58351"/>
        <dbReference type="ChEBI" id="CHEBI:58827"/>
        <dbReference type="EC" id="1.3.1.76"/>
    </reaction>
</comment>
<dbReference type="Gene3D" id="1.10.8.610">
    <property type="entry name" value="SirC, precorrin-2 dehydrogenase, C-terminal helical domain-like"/>
    <property type="match status" value="1"/>
</dbReference>
<dbReference type="InterPro" id="IPR028161">
    <property type="entry name" value="Met8-like"/>
</dbReference>
<dbReference type="InterPro" id="IPR036291">
    <property type="entry name" value="NAD(P)-bd_dom_sf"/>
</dbReference>
<keyword evidence="3 7" id="KW-0560">Oxidoreductase</keyword>
<dbReference type="AlphaFoldDB" id="A0A0W8FD99"/>
<organism evidence="7">
    <name type="scientific">hydrocarbon metagenome</name>
    <dbReference type="NCBI Taxonomy" id="938273"/>
    <lineage>
        <taxon>unclassified sequences</taxon>
        <taxon>metagenomes</taxon>
        <taxon>ecological metagenomes</taxon>
    </lineage>
</organism>
<dbReference type="SUPFAM" id="SSF75615">
    <property type="entry name" value="Siroheme synthase middle domains-like"/>
    <property type="match status" value="1"/>
</dbReference>
<dbReference type="Pfam" id="PF13241">
    <property type="entry name" value="NAD_binding_7"/>
    <property type="match status" value="1"/>
</dbReference>
<protein>
    <recommendedName>
        <fullName evidence="2">precorrin-2 dehydrogenase</fullName>
        <ecNumber evidence="2">1.3.1.76</ecNumber>
    </recommendedName>
</protein>
<dbReference type="EC" id="1.3.1.76" evidence="2"/>
<evidence type="ECO:0000256" key="4">
    <source>
        <dbReference type="ARBA" id="ARBA00023027"/>
    </source>
</evidence>
<evidence type="ECO:0000256" key="5">
    <source>
        <dbReference type="ARBA" id="ARBA00023244"/>
    </source>
</evidence>
<evidence type="ECO:0000313" key="7">
    <source>
        <dbReference type="EMBL" id="KUG18785.1"/>
    </source>
</evidence>
<dbReference type="InterPro" id="IPR042518">
    <property type="entry name" value="SirC_C"/>
</dbReference>
<comment type="caution">
    <text evidence="7">The sequence shown here is derived from an EMBL/GenBank/DDBJ whole genome shotgun (WGS) entry which is preliminary data.</text>
</comment>
<dbReference type="EMBL" id="LNQE01001362">
    <property type="protein sequence ID" value="KUG18785.1"/>
    <property type="molecule type" value="Genomic_DNA"/>
</dbReference>
<keyword evidence="7" id="KW-0456">Lyase</keyword>
<dbReference type="GO" id="GO:0004325">
    <property type="term" value="F:ferrochelatase activity"/>
    <property type="evidence" value="ECO:0007669"/>
    <property type="project" value="InterPro"/>
</dbReference>
<dbReference type="GO" id="GO:0043115">
    <property type="term" value="F:precorrin-2 dehydrogenase activity"/>
    <property type="evidence" value="ECO:0007669"/>
    <property type="project" value="UniProtKB-EC"/>
</dbReference>
<dbReference type="GO" id="GO:0019354">
    <property type="term" value="P:siroheme biosynthetic process"/>
    <property type="evidence" value="ECO:0007669"/>
    <property type="project" value="UniProtKB-UniPathway"/>
</dbReference>